<name>A0AA38IA62_9CUCU</name>
<evidence type="ECO:0000256" key="1">
    <source>
        <dbReference type="SAM" id="Coils"/>
    </source>
</evidence>
<keyword evidence="3" id="KW-1185">Reference proteome</keyword>
<evidence type="ECO:0000313" key="3">
    <source>
        <dbReference type="Proteomes" id="UP001168821"/>
    </source>
</evidence>
<accession>A0AA38IA62</accession>
<gene>
    <name evidence="2" type="ORF">Zmor_017756</name>
</gene>
<protein>
    <submittedName>
        <fullName evidence="2">Uncharacterized protein</fullName>
    </submittedName>
</protein>
<organism evidence="2 3">
    <name type="scientific">Zophobas morio</name>
    <dbReference type="NCBI Taxonomy" id="2755281"/>
    <lineage>
        <taxon>Eukaryota</taxon>
        <taxon>Metazoa</taxon>
        <taxon>Ecdysozoa</taxon>
        <taxon>Arthropoda</taxon>
        <taxon>Hexapoda</taxon>
        <taxon>Insecta</taxon>
        <taxon>Pterygota</taxon>
        <taxon>Neoptera</taxon>
        <taxon>Endopterygota</taxon>
        <taxon>Coleoptera</taxon>
        <taxon>Polyphaga</taxon>
        <taxon>Cucujiformia</taxon>
        <taxon>Tenebrionidae</taxon>
        <taxon>Zophobas</taxon>
    </lineage>
</organism>
<dbReference type="SUPFAM" id="SSF46579">
    <property type="entry name" value="Prefoldin"/>
    <property type="match status" value="1"/>
</dbReference>
<feature type="coiled-coil region" evidence="1">
    <location>
        <begin position="92"/>
        <end position="126"/>
    </location>
</feature>
<dbReference type="Proteomes" id="UP001168821">
    <property type="component" value="Unassembled WGS sequence"/>
</dbReference>
<dbReference type="Pfam" id="PF02996">
    <property type="entry name" value="Prefoldin"/>
    <property type="match status" value="1"/>
</dbReference>
<dbReference type="Gene3D" id="1.10.287.370">
    <property type="match status" value="1"/>
</dbReference>
<keyword evidence="1" id="KW-0175">Coiled coil</keyword>
<dbReference type="InterPro" id="IPR004127">
    <property type="entry name" value="Prefoldin_subunit_alpha"/>
</dbReference>
<dbReference type="AlphaFoldDB" id="A0AA38IA62"/>
<comment type="caution">
    <text evidence="2">The sequence shown here is derived from an EMBL/GenBank/DDBJ whole genome shotgun (WGS) entry which is preliminary data.</text>
</comment>
<dbReference type="EMBL" id="JALNTZ010000005">
    <property type="protein sequence ID" value="KAJ3651738.1"/>
    <property type="molecule type" value="Genomic_DNA"/>
</dbReference>
<evidence type="ECO:0000313" key="2">
    <source>
        <dbReference type="EMBL" id="KAJ3651738.1"/>
    </source>
</evidence>
<reference evidence="2" key="1">
    <citation type="journal article" date="2023" name="G3 (Bethesda)">
        <title>Whole genome assemblies of Zophobas morio and Tenebrio molitor.</title>
        <authorList>
            <person name="Kaur S."/>
            <person name="Stinson S.A."/>
            <person name="diCenzo G.C."/>
        </authorList>
    </citation>
    <scope>NUCLEOTIDE SEQUENCE</scope>
    <source>
        <strain evidence="2">QUZm001</strain>
    </source>
</reference>
<dbReference type="InterPro" id="IPR009053">
    <property type="entry name" value="Prefoldin"/>
</dbReference>
<sequence length="166" mass="18712">MGDQVQQILQSRSNFIKHLNDDLVKNDEIIESTASRLNDLKITTANVQELGKKVEHPALIPLGKKIYVNGTIIHTGEYFLDKLAFPDSYTTLETLDDTIRHLENKIKIQSELLQKSEDAKTQLEERIALITGGTNDEDDASPKQIVTDKGVAVKVGEFYEILEFEN</sequence>
<proteinExistence type="predicted"/>